<evidence type="ECO:0000313" key="1">
    <source>
        <dbReference type="EMBL" id="SVA95552.1"/>
    </source>
</evidence>
<organism evidence="1">
    <name type="scientific">marine metagenome</name>
    <dbReference type="NCBI Taxonomy" id="408172"/>
    <lineage>
        <taxon>unclassified sequences</taxon>
        <taxon>metagenomes</taxon>
        <taxon>ecological metagenomes</taxon>
    </lineage>
</organism>
<accession>A0A382A336</accession>
<reference evidence="1" key="1">
    <citation type="submission" date="2018-05" db="EMBL/GenBank/DDBJ databases">
        <authorList>
            <person name="Lanie J.A."/>
            <person name="Ng W.-L."/>
            <person name="Kazmierczak K.M."/>
            <person name="Andrzejewski T.M."/>
            <person name="Davidsen T.M."/>
            <person name="Wayne K.J."/>
            <person name="Tettelin H."/>
            <person name="Glass J.I."/>
            <person name="Rusch D."/>
            <person name="Podicherti R."/>
            <person name="Tsui H.-C.T."/>
            <person name="Winkler M.E."/>
        </authorList>
    </citation>
    <scope>NUCLEOTIDE SEQUENCE</scope>
</reference>
<protein>
    <submittedName>
        <fullName evidence="1">Uncharacterized protein</fullName>
    </submittedName>
</protein>
<sequence>MFLESFAREYEPLHVAKKRTNQVYTYLTKKPFHILAEQKRKPAFSISNEQGHISGIYLPDLEGAPHLGYGDIKGTQDGLICKFSENYQVLEIYVIKGQKSIIDKWFWIMVDGELEQELEGIRNEAVEVLEGIPEQTIQQTELLV</sequence>
<proteinExistence type="predicted"/>
<dbReference type="EMBL" id="UINC01023589">
    <property type="protein sequence ID" value="SVA95552.1"/>
    <property type="molecule type" value="Genomic_DNA"/>
</dbReference>
<gene>
    <name evidence="1" type="ORF">METZ01_LOCUS148406</name>
</gene>
<dbReference type="AlphaFoldDB" id="A0A382A336"/>
<name>A0A382A336_9ZZZZ</name>